<dbReference type="EMBL" id="MVGC01000129">
    <property type="protein sequence ID" value="RJE23263.1"/>
    <property type="molecule type" value="Genomic_DNA"/>
</dbReference>
<feature type="compositionally biased region" description="Basic and acidic residues" evidence="1">
    <location>
        <begin position="527"/>
        <end position="537"/>
    </location>
</feature>
<organism evidence="2 3">
    <name type="scientific">Aspergillus sclerotialis</name>
    <dbReference type="NCBI Taxonomy" id="2070753"/>
    <lineage>
        <taxon>Eukaryota</taxon>
        <taxon>Fungi</taxon>
        <taxon>Dikarya</taxon>
        <taxon>Ascomycota</taxon>
        <taxon>Pezizomycotina</taxon>
        <taxon>Eurotiomycetes</taxon>
        <taxon>Eurotiomycetidae</taxon>
        <taxon>Eurotiales</taxon>
        <taxon>Aspergillaceae</taxon>
        <taxon>Aspergillus</taxon>
        <taxon>Aspergillus subgen. Polypaecilum</taxon>
    </lineage>
</organism>
<feature type="region of interest" description="Disordered" evidence="1">
    <location>
        <begin position="214"/>
        <end position="297"/>
    </location>
</feature>
<comment type="caution">
    <text evidence="2">The sequence shown here is derived from an EMBL/GenBank/DDBJ whole genome shotgun (WGS) entry which is preliminary data.</text>
</comment>
<feature type="region of interest" description="Disordered" evidence="1">
    <location>
        <begin position="470"/>
        <end position="537"/>
    </location>
</feature>
<dbReference type="STRING" id="2070753.A0A3A2ZLT9"/>
<dbReference type="AlphaFoldDB" id="A0A3A2ZLT9"/>
<dbReference type="Proteomes" id="UP000266188">
    <property type="component" value="Unassembled WGS sequence"/>
</dbReference>
<proteinExistence type="predicted"/>
<evidence type="ECO:0000313" key="3">
    <source>
        <dbReference type="Proteomes" id="UP000266188"/>
    </source>
</evidence>
<dbReference type="OrthoDB" id="1162399at2759"/>
<gene>
    <name evidence="2" type="ORF">PHISCL_04420</name>
</gene>
<feature type="compositionally biased region" description="Basic and acidic residues" evidence="1">
    <location>
        <begin position="363"/>
        <end position="378"/>
    </location>
</feature>
<reference evidence="3" key="1">
    <citation type="submission" date="2017-02" db="EMBL/GenBank/DDBJ databases">
        <authorList>
            <person name="Tafer H."/>
            <person name="Lopandic K."/>
        </authorList>
    </citation>
    <scope>NUCLEOTIDE SEQUENCE [LARGE SCALE GENOMIC DNA]</scope>
    <source>
        <strain evidence="3">CBS 366.77</strain>
    </source>
</reference>
<evidence type="ECO:0000256" key="1">
    <source>
        <dbReference type="SAM" id="MobiDB-lite"/>
    </source>
</evidence>
<protein>
    <submittedName>
        <fullName evidence="2">Uncharacterized protein</fullName>
    </submittedName>
</protein>
<feature type="region of interest" description="Disordered" evidence="1">
    <location>
        <begin position="157"/>
        <end position="197"/>
    </location>
</feature>
<keyword evidence="3" id="KW-1185">Reference proteome</keyword>
<accession>A0A3A2ZLT9</accession>
<evidence type="ECO:0000313" key="2">
    <source>
        <dbReference type="EMBL" id="RJE23263.1"/>
    </source>
</evidence>
<name>A0A3A2ZLT9_9EURO</name>
<sequence>MSLQDVYQGFLADPKSASLAPDISLIYITTTTKFEQADSVLTHLSKQQNIVKKKSEQIISAIEGPDSLCLDVETTLEFVSGGGAYLPSLDDNFLADRVATFPTLHIVRFNSQRQIQQVRLYWDQASLLKQIEVIGSRGRNWPIRDAKDQTRLIKSAILPKSTSDANPPAPSTPSLPATAEKSAEEVPRAASPGKRHIKDPYAAESLFDLLSPGTDRTESVCAPRAPASARPPPRDYSEIFVGGDDDTPDASPSKKPIAPKVGSSKHYQPSRIFNDESDTESPKVVAPKAGAGKNYRQSRIFDDDATVAAEQAQTPNYRTHPNKYNHFQIGGDNSEREIKAIPTRPKSQHMPQWSFEDFVTPDKPVRKPRGQEIRHFGWSDDEPDLQDTPPAKPRVPQPRRDAESQIELTDEIEEQKAPRMIRSYQNKGLSLYKNPLYNEEDDVAEEKDNKGPLAAIANGAHRKKDFDSHWTMADSSPADANANIENRKPVGTDRQKAVKMMESSWEAYDESPEPSKAAPPRRAVRNVNDRSWDLGDS</sequence>
<feature type="region of interest" description="Disordered" evidence="1">
    <location>
        <begin position="312"/>
        <end position="419"/>
    </location>
</feature>
<feature type="compositionally biased region" description="Basic and acidic residues" evidence="1">
    <location>
        <begin position="485"/>
        <end position="496"/>
    </location>
</feature>